<reference evidence="1 2" key="2">
    <citation type="submission" date="2018-11" db="EMBL/GenBank/DDBJ databases">
        <authorList>
            <consortium name="Pathogen Informatics"/>
        </authorList>
    </citation>
    <scope>NUCLEOTIDE SEQUENCE [LARGE SCALE GENOMIC DNA]</scope>
</reference>
<dbReference type="WBParaSite" id="OFLC_0000630601-mRNA-1">
    <property type="protein sequence ID" value="OFLC_0000630601-mRNA-1"/>
    <property type="gene ID" value="OFLC_0000630601"/>
</dbReference>
<evidence type="ECO:0000313" key="3">
    <source>
        <dbReference type="WBParaSite" id="OFLC_0000630601-mRNA-1"/>
    </source>
</evidence>
<protein>
    <submittedName>
        <fullName evidence="3">Cytochrome oxidase subunit I</fullName>
    </submittedName>
</protein>
<reference evidence="3" key="1">
    <citation type="submission" date="2016-06" db="UniProtKB">
        <authorList>
            <consortium name="WormBaseParasite"/>
        </authorList>
    </citation>
    <scope>IDENTIFICATION</scope>
</reference>
<accession>A0A183HFP5</accession>
<evidence type="ECO:0000313" key="1">
    <source>
        <dbReference type="EMBL" id="VDO46103.1"/>
    </source>
</evidence>
<evidence type="ECO:0000313" key="2">
    <source>
        <dbReference type="Proteomes" id="UP000267606"/>
    </source>
</evidence>
<organism evidence="3">
    <name type="scientific">Onchocerca flexuosa</name>
    <dbReference type="NCBI Taxonomy" id="387005"/>
    <lineage>
        <taxon>Eukaryota</taxon>
        <taxon>Metazoa</taxon>
        <taxon>Ecdysozoa</taxon>
        <taxon>Nematoda</taxon>
        <taxon>Chromadorea</taxon>
        <taxon>Rhabditida</taxon>
        <taxon>Spirurina</taxon>
        <taxon>Spiruromorpha</taxon>
        <taxon>Filarioidea</taxon>
        <taxon>Onchocercidae</taxon>
        <taxon>Onchocerca</taxon>
    </lineage>
</organism>
<gene>
    <name evidence="1" type="ORF">OFLC_LOCUS6309</name>
</gene>
<proteinExistence type="predicted"/>
<sequence>MISFMGISEGGSSVISFIFLRGYWGNGVSYQVISFGRVSDKF</sequence>
<dbReference type="Proteomes" id="UP000267606">
    <property type="component" value="Unassembled WGS sequence"/>
</dbReference>
<keyword evidence="2" id="KW-1185">Reference proteome</keyword>
<dbReference type="AlphaFoldDB" id="A0A183HFP5"/>
<dbReference type="EMBL" id="UZAJ01005919">
    <property type="protein sequence ID" value="VDO46103.1"/>
    <property type="molecule type" value="Genomic_DNA"/>
</dbReference>
<name>A0A183HFP5_9BILA</name>